<keyword evidence="1" id="KW-1133">Transmembrane helix</keyword>
<keyword evidence="1" id="KW-0472">Membrane</keyword>
<sequence length="178" mass="18611">MIDQNEELYGRVRAEFEPVRMTGELDAVTTRGGALRRRRRIALPAGAALAAVALATALSLPAGGPPSPTIELAAWSVESAPDGTITLTVRELVDADGLSARLKQAGVPARVDFLPPGSDRCAGERDGLPAIAEVVRMRGGEPVVHIRPAAMPAGTTLHFVALGTAMRFSLVDGEPPKC</sequence>
<evidence type="ECO:0000313" key="2">
    <source>
        <dbReference type="EMBL" id="MDI6100949.1"/>
    </source>
</evidence>
<comment type="caution">
    <text evidence="2">The sequence shown here is derived from an EMBL/GenBank/DDBJ whole genome shotgun (WGS) entry which is preliminary data.</text>
</comment>
<keyword evidence="3" id="KW-1185">Reference proteome</keyword>
<feature type="transmembrane region" description="Helical" evidence="1">
    <location>
        <begin position="41"/>
        <end position="60"/>
    </location>
</feature>
<protein>
    <submittedName>
        <fullName evidence="2">Uncharacterized protein</fullName>
    </submittedName>
</protein>
<keyword evidence="1" id="KW-0812">Transmembrane</keyword>
<name>A0ABT6WMJ5_9ACTN</name>
<organism evidence="2 3">
    <name type="scientific">Actinoplanes sandaracinus</name>
    <dbReference type="NCBI Taxonomy" id="3045177"/>
    <lineage>
        <taxon>Bacteria</taxon>
        <taxon>Bacillati</taxon>
        <taxon>Actinomycetota</taxon>
        <taxon>Actinomycetes</taxon>
        <taxon>Micromonosporales</taxon>
        <taxon>Micromonosporaceae</taxon>
        <taxon>Actinoplanes</taxon>
    </lineage>
</organism>
<evidence type="ECO:0000313" key="3">
    <source>
        <dbReference type="Proteomes" id="UP001241758"/>
    </source>
</evidence>
<evidence type="ECO:0000256" key="1">
    <source>
        <dbReference type="SAM" id="Phobius"/>
    </source>
</evidence>
<accession>A0ABT6WMJ5</accession>
<dbReference type="EMBL" id="JASCTH010000012">
    <property type="protein sequence ID" value="MDI6100949.1"/>
    <property type="molecule type" value="Genomic_DNA"/>
</dbReference>
<dbReference type="Proteomes" id="UP001241758">
    <property type="component" value="Unassembled WGS sequence"/>
</dbReference>
<gene>
    <name evidence="2" type="ORF">QLQ12_20250</name>
</gene>
<proteinExistence type="predicted"/>
<dbReference type="RefSeq" id="WP_282761775.1">
    <property type="nucleotide sequence ID" value="NZ_JASCTH010000012.1"/>
</dbReference>
<reference evidence="2 3" key="1">
    <citation type="submission" date="2023-05" db="EMBL/GenBank/DDBJ databases">
        <title>Actinoplanes sp. NEAU-A12 genome sequencing.</title>
        <authorList>
            <person name="Wang Z.-S."/>
        </authorList>
    </citation>
    <scope>NUCLEOTIDE SEQUENCE [LARGE SCALE GENOMIC DNA]</scope>
    <source>
        <strain evidence="2 3">NEAU-A12</strain>
    </source>
</reference>